<evidence type="ECO:0000259" key="3">
    <source>
        <dbReference type="Pfam" id="PF06848"/>
    </source>
</evidence>
<dbReference type="RefSeq" id="WP_338754762.1">
    <property type="nucleotide sequence ID" value="NZ_CP147404.1"/>
</dbReference>
<dbReference type="Pfam" id="PF06848">
    <property type="entry name" value="Disaggr_repeat"/>
    <property type="match status" value="1"/>
</dbReference>
<feature type="region of interest" description="Disordered" evidence="1">
    <location>
        <begin position="122"/>
        <end position="145"/>
    </location>
</feature>
<keyword evidence="2" id="KW-0732">Signal</keyword>
<evidence type="ECO:0000313" key="6">
    <source>
        <dbReference type="Proteomes" id="UP001387364"/>
    </source>
</evidence>
<keyword evidence="6" id="KW-1185">Reference proteome</keyword>
<organism evidence="5 6">
    <name type="scientific">Bacillus kandeliae</name>
    <dbReference type="NCBI Taxonomy" id="3129297"/>
    <lineage>
        <taxon>Bacteria</taxon>
        <taxon>Bacillati</taxon>
        <taxon>Bacillota</taxon>
        <taxon>Bacilli</taxon>
        <taxon>Bacillales</taxon>
        <taxon>Bacillaceae</taxon>
        <taxon>Bacillus</taxon>
    </lineage>
</organism>
<reference evidence="5 6" key="1">
    <citation type="submission" date="2024-02" db="EMBL/GenBank/DDBJ databases">
        <title>Seven novel Bacillus-like species.</title>
        <authorList>
            <person name="Liu G."/>
        </authorList>
    </citation>
    <scope>NUCLEOTIDE SEQUENCE [LARGE SCALE GENOMIC DNA]</scope>
    <source>
        <strain evidence="5 6">FJAT-52991</strain>
    </source>
</reference>
<proteinExistence type="predicted"/>
<feature type="chain" id="PRO_5045545786" evidence="2">
    <location>
        <begin position="22"/>
        <end position="657"/>
    </location>
</feature>
<accession>A0ABZ2NCB7</accession>
<gene>
    <name evidence="5" type="ORF">WDJ61_10150</name>
</gene>
<dbReference type="Proteomes" id="UP001387364">
    <property type="component" value="Chromosome"/>
</dbReference>
<name>A0ABZ2NCB7_9BACI</name>
<feature type="compositionally biased region" description="Basic and acidic residues" evidence="1">
    <location>
        <begin position="41"/>
        <end position="50"/>
    </location>
</feature>
<dbReference type="Pfam" id="PF20148">
    <property type="entry name" value="DUF6531"/>
    <property type="match status" value="1"/>
</dbReference>
<evidence type="ECO:0000256" key="2">
    <source>
        <dbReference type="SAM" id="SignalP"/>
    </source>
</evidence>
<dbReference type="NCBIfam" id="NF033679">
    <property type="entry name" value="DNRLRE_dom"/>
    <property type="match status" value="1"/>
</dbReference>
<dbReference type="InterPro" id="IPR010671">
    <property type="entry name" value="Disaggr-rel_dom"/>
</dbReference>
<sequence>MIAKLLVFSMFCSILPMNPVAAEHPKETKKEAPVVQKKKQKELIDKRTETSKTYQNPDGTLTTEISPSPLHYKDPSSKQWKEIDNTLEVDSTSDTISNTANTFDVDFSKEWSQNKTAVEVEEGDTSISLTPVPTDKKGKAPNHASAKVNKNSITYQEAFDDTDLTYTVGNQKVKEDIILKEKPQPDEAISYSFAIDLKGLTYETKEDGRVLFKDKKTKKPLYYLEKPYMYDSLKPEGFVSFSDDSIPEGAMSYDVEMNIRKKGHQLLVDIIPDQKWLLDDSRVYPVTIDPTIAKYQPVTELIDTNIRSASPTQTGGADLELGAGLHKNSTTTNVIRSLLKFDIPDFPAGVRVLDAELNLWASSVWNDTPVQLDLYPMASDWQENYATWNRRTSSALWTTNGGDYHPTKFSSQNVGALGSTLEDNHYKWSITPSYMEQILASPNQSLGFLLKSASEGTASYKKFYSGDNLNYAGYSPLLVITYVSNSRLGLEDYWTYNEQELTDGQAYVNLGTGNGVVQFTDFDISGRGGSRISFERTYNTKASEVDALGPSWSFTGSESITEQTADKNITYTDRDGTVHAFPYNASTGKYQSPAGTYLTLIKDGTDGYKLTDKYGNVSRFKKIAQDPETSGYTVAKLEYEQDRNGNTNSTHIAQKGM</sequence>
<feature type="signal peptide" evidence="2">
    <location>
        <begin position="1"/>
        <end position="21"/>
    </location>
</feature>
<evidence type="ECO:0000259" key="4">
    <source>
        <dbReference type="Pfam" id="PF20148"/>
    </source>
</evidence>
<dbReference type="InterPro" id="IPR045351">
    <property type="entry name" value="DUF6531"/>
</dbReference>
<feature type="compositionally biased region" description="Polar residues" evidence="1">
    <location>
        <begin position="51"/>
        <end position="66"/>
    </location>
</feature>
<protein>
    <submittedName>
        <fullName evidence="5">DNRLRE domain-containing protein</fullName>
    </submittedName>
</protein>
<feature type="region of interest" description="Disordered" evidence="1">
    <location>
        <begin position="24"/>
        <end position="78"/>
    </location>
</feature>
<evidence type="ECO:0000256" key="1">
    <source>
        <dbReference type="SAM" id="MobiDB-lite"/>
    </source>
</evidence>
<feature type="domain" description="DUF6531" evidence="4">
    <location>
        <begin position="508"/>
        <end position="581"/>
    </location>
</feature>
<evidence type="ECO:0000313" key="5">
    <source>
        <dbReference type="EMBL" id="WXB94882.1"/>
    </source>
</evidence>
<dbReference type="EMBL" id="CP147404">
    <property type="protein sequence ID" value="WXB94882.1"/>
    <property type="molecule type" value="Genomic_DNA"/>
</dbReference>
<feature type="domain" description="Disaggregatase-related" evidence="3">
    <location>
        <begin position="331"/>
        <end position="471"/>
    </location>
</feature>